<dbReference type="InterPro" id="IPR052529">
    <property type="entry name" value="Bact_Transport_Assoc"/>
</dbReference>
<feature type="transmembrane region" description="Helical" evidence="1">
    <location>
        <begin position="14"/>
        <end position="33"/>
    </location>
</feature>
<proteinExistence type="predicted"/>
<dbReference type="AlphaFoldDB" id="A0A1I5Y7V5"/>
<keyword evidence="1" id="KW-0812">Transmembrane</keyword>
<evidence type="ECO:0000259" key="2">
    <source>
        <dbReference type="Pfam" id="PF04235"/>
    </source>
</evidence>
<dbReference type="EMBL" id="FOVH01000030">
    <property type="protein sequence ID" value="SFQ40264.1"/>
    <property type="molecule type" value="Genomic_DNA"/>
</dbReference>
<organism evidence="3 4">
    <name type="scientific">Actinomadura madurae</name>
    <dbReference type="NCBI Taxonomy" id="1993"/>
    <lineage>
        <taxon>Bacteria</taxon>
        <taxon>Bacillati</taxon>
        <taxon>Actinomycetota</taxon>
        <taxon>Actinomycetes</taxon>
        <taxon>Streptosporangiales</taxon>
        <taxon>Thermomonosporaceae</taxon>
        <taxon>Actinomadura</taxon>
    </lineage>
</organism>
<accession>A0A1I5Y7V5</accession>
<evidence type="ECO:0000256" key="1">
    <source>
        <dbReference type="SAM" id="Phobius"/>
    </source>
</evidence>
<dbReference type="InterPro" id="IPR007349">
    <property type="entry name" value="DUF418"/>
</dbReference>
<feature type="transmembrane region" description="Helical" evidence="1">
    <location>
        <begin position="136"/>
        <end position="154"/>
    </location>
</feature>
<dbReference type="InParanoid" id="A0A1I5Y7V5"/>
<dbReference type="PANTHER" id="PTHR30590">
    <property type="entry name" value="INNER MEMBRANE PROTEIN"/>
    <property type="match status" value="1"/>
</dbReference>
<evidence type="ECO:0000313" key="4">
    <source>
        <dbReference type="Proteomes" id="UP000183413"/>
    </source>
</evidence>
<evidence type="ECO:0000313" key="3">
    <source>
        <dbReference type="EMBL" id="SFQ40264.1"/>
    </source>
</evidence>
<feature type="transmembrane region" description="Helical" evidence="1">
    <location>
        <begin position="66"/>
        <end position="84"/>
    </location>
</feature>
<keyword evidence="1" id="KW-1133">Transmembrane helix</keyword>
<name>A0A1I5Y7V5_9ACTN</name>
<gene>
    <name evidence="3" type="ORF">SAMN04489713_13060</name>
</gene>
<dbReference type="STRING" id="1993.SAMN04489713_13060"/>
<dbReference type="PANTHER" id="PTHR30590:SF2">
    <property type="entry name" value="INNER MEMBRANE PROTEIN"/>
    <property type="match status" value="1"/>
</dbReference>
<dbReference type="Proteomes" id="UP000183413">
    <property type="component" value="Unassembled WGS sequence"/>
</dbReference>
<keyword evidence="4" id="KW-1185">Reference proteome</keyword>
<feature type="domain" description="DUF418" evidence="2">
    <location>
        <begin position="132"/>
        <end position="270"/>
    </location>
</feature>
<feature type="transmembrane region" description="Helical" evidence="1">
    <location>
        <begin position="166"/>
        <end position="185"/>
    </location>
</feature>
<feature type="transmembrane region" description="Helical" evidence="1">
    <location>
        <begin position="90"/>
        <end position="116"/>
    </location>
</feature>
<dbReference type="Pfam" id="PF04235">
    <property type="entry name" value="DUF418"/>
    <property type="match status" value="1"/>
</dbReference>
<protein>
    <submittedName>
        <fullName evidence="3">Uncharacterized membrane protein YeiB</fullName>
    </submittedName>
</protein>
<feature type="transmembrane region" description="Helical" evidence="1">
    <location>
        <begin position="229"/>
        <end position="251"/>
    </location>
</feature>
<feature type="transmembrane region" description="Helical" evidence="1">
    <location>
        <begin position="197"/>
        <end position="217"/>
    </location>
</feature>
<keyword evidence="1" id="KW-0472">Membrane</keyword>
<reference evidence="3 4" key="1">
    <citation type="submission" date="2016-10" db="EMBL/GenBank/DDBJ databases">
        <authorList>
            <person name="de Groot N.N."/>
        </authorList>
    </citation>
    <scope>NUCLEOTIDE SEQUENCE [LARGE SCALE GENOMIC DNA]</scope>
    <source>
        <strain evidence="3 4">DSM 43067</strain>
    </source>
</reference>
<sequence length="275" mass="29809">MGYWAFETLLHQRFFPIFAFLFGMSFGLFLDAARDKARHPRLVMLARLGFLVPFGAAHRLVQPDEVLLTYAVVGITVLIPASLLPGRPVAALGILGVAAGLVAGGGSLLTPGLFLFGLGVQRRGLRNATAMRVPHLTIACCATLAVAACLNTWQVAGGTDAGPQRAALAGVVTAGGYVLGLLLLFRTRAWQVLRHLAPVGRMALTGYIGGTLLILAAGRLIDFEDAPRYGWAISLGVCVFAIEVAFSWAWLRRARYGPLEWIWRCLTWWRIEPKT</sequence>